<dbReference type="Pfam" id="PF00482">
    <property type="entry name" value="T2SSF"/>
    <property type="match status" value="2"/>
</dbReference>
<sequence length="403" mass="45408">MAQFSYTAVDQANSTVRGHIQARSPKRASATLEQEGFLVVNLKKERNVKFEKINHSINRVTRLDKIFFTRHLYTLLESGIALDEAVKITAEQTDNYKFKDILLDIHKNVRSGQTLNIALRNHERYFSPFFINLVMVGEQSGKLDEVLLHLLEQQEKDYELITKVRGAMIYPSVIIAAALAIVGLMLTFVVPKIAEILTDYSVELPLATRFLIGLSEFLTNYGIVAVPLFLLLAFGSFKVWISKPRGRMQWDLVKLKLPVLKKIVTEFNLARISRAMGSLLKSGVSVDQAILMTASVTYNTHYKQSLEASVDLVRKGIPLTEILSGYPKLYPPILIRMLEVGEKTGKVDRMYEKLAIFYETSVTNTLNNLSVVIEPLLLLFIGGVVGFIAVAVLTPIWKFVETI</sequence>
<comment type="similarity">
    <text evidence="2 9">Belongs to the GSP F family.</text>
</comment>
<dbReference type="InterPro" id="IPR018076">
    <property type="entry name" value="T2SS_GspF_dom"/>
</dbReference>
<evidence type="ECO:0000256" key="4">
    <source>
        <dbReference type="ARBA" id="ARBA00022475"/>
    </source>
</evidence>
<feature type="domain" description="Type II secretion system protein GspF" evidence="11">
    <location>
        <begin position="68"/>
        <end position="191"/>
    </location>
</feature>
<feature type="transmembrane region" description="Helical" evidence="10">
    <location>
        <begin position="168"/>
        <end position="190"/>
    </location>
</feature>
<dbReference type="InterPro" id="IPR003004">
    <property type="entry name" value="GspF/PilC"/>
</dbReference>
<accession>A0A2H0W0Q7</accession>
<dbReference type="InterPro" id="IPR001992">
    <property type="entry name" value="T2SS_GspF/T4SS_PilC_CS"/>
</dbReference>
<evidence type="ECO:0000256" key="5">
    <source>
        <dbReference type="ARBA" id="ARBA00022519"/>
    </source>
</evidence>
<comment type="caution">
    <text evidence="12">The sequence shown here is derived from an EMBL/GenBank/DDBJ whole genome shotgun (WGS) entry which is preliminary data.</text>
</comment>
<dbReference type="PANTHER" id="PTHR30012:SF0">
    <property type="entry name" value="TYPE II SECRETION SYSTEM PROTEIN F-RELATED"/>
    <property type="match status" value="1"/>
</dbReference>
<name>A0A2H0W0Q7_9BACT</name>
<dbReference type="PROSITE" id="PS00874">
    <property type="entry name" value="T2SP_F"/>
    <property type="match status" value="1"/>
</dbReference>
<keyword evidence="3 9" id="KW-0813">Transport</keyword>
<dbReference type="GO" id="GO:0005886">
    <property type="term" value="C:plasma membrane"/>
    <property type="evidence" value="ECO:0007669"/>
    <property type="project" value="UniProtKB-SubCell"/>
</dbReference>
<feature type="transmembrane region" description="Helical" evidence="10">
    <location>
        <begin position="376"/>
        <end position="397"/>
    </location>
</feature>
<gene>
    <name evidence="12" type="ORF">COT81_03865</name>
</gene>
<evidence type="ECO:0000313" key="13">
    <source>
        <dbReference type="Proteomes" id="UP000230935"/>
    </source>
</evidence>
<evidence type="ECO:0000259" key="11">
    <source>
        <dbReference type="Pfam" id="PF00482"/>
    </source>
</evidence>
<evidence type="ECO:0000256" key="10">
    <source>
        <dbReference type="SAM" id="Phobius"/>
    </source>
</evidence>
<evidence type="ECO:0000256" key="7">
    <source>
        <dbReference type="ARBA" id="ARBA00022989"/>
    </source>
</evidence>
<evidence type="ECO:0000256" key="8">
    <source>
        <dbReference type="ARBA" id="ARBA00023136"/>
    </source>
</evidence>
<dbReference type="FunFam" id="1.20.81.30:FF:000001">
    <property type="entry name" value="Type II secretion system protein F"/>
    <property type="match status" value="1"/>
</dbReference>
<keyword evidence="5" id="KW-0997">Cell inner membrane</keyword>
<reference evidence="13" key="1">
    <citation type="submission" date="2017-09" db="EMBL/GenBank/DDBJ databases">
        <title>Depth-based differentiation of microbial function through sediment-hosted aquifers and enrichment of novel symbionts in the deep terrestrial subsurface.</title>
        <authorList>
            <person name="Probst A.J."/>
            <person name="Ladd B."/>
            <person name="Jarett J.K."/>
            <person name="Geller-Mcgrath D.E."/>
            <person name="Sieber C.M.K."/>
            <person name="Emerson J.B."/>
            <person name="Anantharaman K."/>
            <person name="Thomas B.C."/>
            <person name="Malmstrom R."/>
            <person name="Stieglmeier M."/>
            <person name="Klingl A."/>
            <person name="Woyke T."/>
            <person name="Ryan C.M."/>
            <person name="Banfield J.F."/>
        </authorList>
    </citation>
    <scope>NUCLEOTIDE SEQUENCE [LARGE SCALE GENOMIC DNA]</scope>
</reference>
<organism evidence="12 13">
    <name type="scientific">Candidatus Buchananbacteria bacterium CG10_big_fil_rev_8_21_14_0_10_42_9</name>
    <dbReference type="NCBI Taxonomy" id="1974526"/>
    <lineage>
        <taxon>Bacteria</taxon>
        <taxon>Candidatus Buchananiibacteriota</taxon>
    </lineage>
</organism>
<dbReference type="PANTHER" id="PTHR30012">
    <property type="entry name" value="GENERAL SECRETION PATHWAY PROTEIN"/>
    <property type="match status" value="1"/>
</dbReference>
<dbReference type="Gene3D" id="1.20.81.30">
    <property type="entry name" value="Type II secretion system (T2SS), domain F"/>
    <property type="match status" value="2"/>
</dbReference>
<proteinExistence type="inferred from homology"/>
<dbReference type="AlphaFoldDB" id="A0A2H0W0Q7"/>
<comment type="subcellular location">
    <subcellularLocation>
        <location evidence="1">Cell inner membrane</location>
        <topology evidence="1">Multi-pass membrane protein</topology>
    </subcellularLocation>
    <subcellularLocation>
        <location evidence="9">Cell membrane</location>
        <topology evidence="9">Multi-pass membrane protein</topology>
    </subcellularLocation>
</comment>
<evidence type="ECO:0000313" key="12">
    <source>
        <dbReference type="EMBL" id="PIS04928.1"/>
    </source>
</evidence>
<keyword evidence="8 10" id="KW-0472">Membrane</keyword>
<evidence type="ECO:0000256" key="1">
    <source>
        <dbReference type="ARBA" id="ARBA00004429"/>
    </source>
</evidence>
<evidence type="ECO:0000256" key="3">
    <source>
        <dbReference type="ARBA" id="ARBA00022448"/>
    </source>
</evidence>
<keyword evidence="6 9" id="KW-0812">Transmembrane</keyword>
<feature type="domain" description="Type II secretion system protein GspF" evidence="11">
    <location>
        <begin position="273"/>
        <end position="395"/>
    </location>
</feature>
<keyword evidence="7 10" id="KW-1133">Transmembrane helix</keyword>
<evidence type="ECO:0000256" key="9">
    <source>
        <dbReference type="RuleBase" id="RU003923"/>
    </source>
</evidence>
<protein>
    <recommendedName>
        <fullName evidence="11">Type II secretion system protein GspF domain-containing protein</fullName>
    </recommendedName>
</protein>
<dbReference type="Proteomes" id="UP000230935">
    <property type="component" value="Unassembled WGS sequence"/>
</dbReference>
<dbReference type="PRINTS" id="PR00812">
    <property type="entry name" value="BCTERIALGSPF"/>
</dbReference>
<dbReference type="InterPro" id="IPR042094">
    <property type="entry name" value="T2SS_GspF_sf"/>
</dbReference>
<feature type="transmembrane region" description="Helical" evidence="10">
    <location>
        <begin position="221"/>
        <end position="241"/>
    </location>
</feature>
<dbReference type="EMBL" id="PEZZ01000030">
    <property type="protein sequence ID" value="PIS04928.1"/>
    <property type="molecule type" value="Genomic_DNA"/>
</dbReference>
<evidence type="ECO:0000256" key="2">
    <source>
        <dbReference type="ARBA" id="ARBA00005745"/>
    </source>
</evidence>
<keyword evidence="4" id="KW-1003">Cell membrane</keyword>
<dbReference type="GO" id="GO:0009306">
    <property type="term" value="P:protein secretion"/>
    <property type="evidence" value="ECO:0007669"/>
    <property type="project" value="InterPro"/>
</dbReference>
<evidence type="ECO:0000256" key="6">
    <source>
        <dbReference type="ARBA" id="ARBA00022692"/>
    </source>
</evidence>